<keyword evidence="1" id="KW-0732">Signal</keyword>
<reference evidence="2" key="1">
    <citation type="submission" date="2023-08" db="EMBL/GenBank/DDBJ databases">
        <authorList>
            <person name="Alioto T."/>
            <person name="Alioto T."/>
            <person name="Gomez Garrido J."/>
        </authorList>
    </citation>
    <scope>NUCLEOTIDE SEQUENCE</scope>
</reference>
<dbReference type="EMBL" id="OX597841">
    <property type="protein sequence ID" value="CAI9742317.1"/>
    <property type="molecule type" value="Genomic_DNA"/>
</dbReference>
<gene>
    <name evidence="2" type="ORF">OCTVUL_1B007545</name>
</gene>
<organism evidence="2 3">
    <name type="scientific">Octopus vulgaris</name>
    <name type="common">Common octopus</name>
    <dbReference type="NCBI Taxonomy" id="6645"/>
    <lineage>
        <taxon>Eukaryota</taxon>
        <taxon>Metazoa</taxon>
        <taxon>Spiralia</taxon>
        <taxon>Lophotrochozoa</taxon>
        <taxon>Mollusca</taxon>
        <taxon>Cephalopoda</taxon>
        <taxon>Coleoidea</taxon>
        <taxon>Octopodiformes</taxon>
        <taxon>Octopoda</taxon>
        <taxon>Incirrata</taxon>
        <taxon>Octopodidae</taxon>
        <taxon>Octopus</taxon>
    </lineage>
</organism>
<evidence type="ECO:0000256" key="1">
    <source>
        <dbReference type="SAM" id="SignalP"/>
    </source>
</evidence>
<evidence type="ECO:0000313" key="2">
    <source>
        <dbReference type="EMBL" id="CAI9742317.1"/>
    </source>
</evidence>
<name>A0AA36BYX9_OCTVU</name>
<sequence length="120" mass="13877">MEVLLLALTTILAVTSDQEFEFTYYKRLRPGYSYGYIGTSSYNNNSTPNHRRFYITDHGGCPREAGWLAVIESSIYCDYDNLDYFPAIRYSNTESKVTWSNGNTTLLTNENKYFRKSFGT</sequence>
<proteinExistence type="predicted"/>
<dbReference type="AlphaFoldDB" id="A0AA36BYX9"/>
<keyword evidence="3" id="KW-1185">Reference proteome</keyword>
<protein>
    <submittedName>
        <fullName evidence="2">Uncharacterized protein</fullName>
    </submittedName>
</protein>
<evidence type="ECO:0000313" key="3">
    <source>
        <dbReference type="Proteomes" id="UP001162480"/>
    </source>
</evidence>
<accession>A0AA36BYX9</accession>
<dbReference type="Proteomes" id="UP001162480">
    <property type="component" value="Chromosome 28"/>
</dbReference>
<feature type="chain" id="PRO_5041397432" evidence="1">
    <location>
        <begin position="17"/>
        <end position="120"/>
    </location>
</feature>
<feature type="signal peptide" evidence="1">
    <location>
        <begin position="1"/>
        <end position="16"/>
    </location>
</feature>